<gene>
    <name evidence="3" type="ORF">DYU11_01730</name>
</gene>
<organism evidence="3 4">
    <name type="scientific">Fibrisoma montanum</name>
    <dbReference type="NCBI Taxonomy" id="2305895"/>
    <lineage>
        <taxon>Bacteria</taxon>
        <taxon>Pseudomonadati</taxon>
        <taxon>Bacteroidota</taxon>
        <taxon>Cytophagia</taxon>
        <taxon>Cytophagales</taxon>
        <taxon>Spirosomataceae</taxon>
        <taxon>Fibrisoma</taxon>
    </lineage>
</organism>
<dbReference type="OrthoDB" id="9887887at2"/>
<dbReference type="EMBL" id="QXED01000001">
    <property type="protein sequence ID" value="RIV27061.1"/>
    <property type="molecule type" value="Genomic_DNA"/>
</dbReference>
<feature type="region of interest" description="Disordered" evidence="1">
    <location>
        <begin position="57"/>
        <end position="100"/>
    </location>
</feature>
<reference evidence="3 4" key="1">
    <citation type="submission" date="2018-08" db="EMBL/GenBank/DDBJ databases">
        <title>Fibrisoma montanum sp. nov., isolated from Danxia mountain soil.</title>
        <authorList>
            <person name="Huang Y."/>
        </authorList>
    </citation>
    <scope>NUCLEOTIDE SEQUENCE [LARGE SCALE GENOMIC DNA]</scope>
    <source>
        <strain evidence="3 4">HYT19</strain>
    </source>
</reference>
<evidence type="ECO:0000256" key="1">
    <source>
        <dbReference type="SAM" id="MobiDB-lite"/>
    </source>
</evidence>
<proteinExistence type="predicted"/>
<sequence>MKSTLFLATITTVLLSAGAHAQTRPDVHIDKPGHKLTELKVEQRAERKAVKKAELARMTPAERKAFKAERRQKKQAKLNAMTPEQRERYEERRRQKKAGR</sequence>
<name>A0A418MIA6_9BACT</name>
<evidence type="ECO:0000313" key="4">
    <source>
        <dbReference type="Proteomes" id="UP000283523"/>
    </source>
</evidence>
<comment type="caution">
    <text evidence="3">The sequence shown here is derived from an EMBL/GenBank/DDBJ whole genome shotgun (WGS) entry which is preliminary data.</text>
</comment>
<accession>A0A418MIA6</accession>
<feature type="chain" id="PRO_5019541555" description="DUF4890 domain-containing protein" evidence="2">
    <location>
        <begin position="22"/>
        <end position="100"/>
    </location>
</feature>
<dbReference type="AlphaFoldDB" id="A0A418MIA6"/>
<feature type="signal peptide" evidence="2">
    <location>
        <begin position="1"/>
        <end position="21"/>
    </location>
</feature>
<keyword evidence="2" id="KW-0732">Signal</keyword>
<evidence type="ECO:0008006" key="5">
    <source>
        <dbReference type="Google" id="ProtNLM"/>
    </source>
</evidence>
<keyword evidence="4" id="KW-1185">Reference proteome</keyword>
<feature type="compositionally biased region" description="Basic and acidic residues" evidence="1">
    <location>
        <begin position="57"/>
        <end position="69"/>
    </location>
</feature>
<protein>
    <recommendedName>
        <fullName evidence="5">DUF4890 domain-containing protein</fullName>
    </recommendedName>
</protein>
<evidence type="ECO:0000256" key="2">
    <source>
        <dbReference type="SAM" id="SignalP"/>
    </source>
</evidence>
<dbReference type="Proteomes" id="UP000283523">
    <property type="component" value="Unassembled WGS sequence"/>
</dbReference>
<evidence type="ECO:0000313" key="3">
    <source>
        <dbReference type="EMBL" id="RIV27061.1"/>
    </source>
</evidence>
<feature type="compositionally biased region" description="Basic and acidic residues" evidence="1">
    <location>
        <begin position="84"/>
        <end position="93"/>
    </location>
</feature>
<dbReference type="RefSeq" id="WP_119665914.1">
    <property type="nucleotide sequence ID" value="NZ_QXED01000001.1"/>
</dbReference>